<dbReference type="EMBL" id="MK072458">
    <property type="protein sequence ID" value="AYV85541.1"/>
    <property type="molecule type" value="Genomic_DNA"/>
</dbReference>
<name>A0A3G5AGW6_9VIRU</name>
<proteinExistence type="predicted"/>
<sequence>MDLPIIQNFQFFYKYIIMNILTNICTIIKSPKFYIIIILSILLIVLGSFTTPDFKRKMEIPLLEFNGIKITIWSVTHILLYVYFGYYFPNYFIEFLIIGCIWEIFEYIWCKLPIHKIMGCTEGSNNKFCNGINQIKNCQYWYGTVDDILMNSIGFIIGACISINVRAKAHTLNNSTL</sequence>
<gene>
    <name evidence="2" type="ORF">Satyrvirus22_5</name>
</gene>
<evidence type="ECO:0000256" key="1">
    <source>
        <dbReference type="SAM" id="Phobius"/>
    </source>
</evidence>
<keyword evidence="1" id="KW-0472">Membrane</keyword>
<reference evidence="2" key="1">
    <citation type="submission" date="2018-10" db="EMBL/GenBank/DDBJ databases">
        <title>Hidden diversity of soil giant viruses.</title>
        <authorList>
            <person name="Schulz F."/>
            <person name="Alteio L."/>
            <person name="Goudeau D."/>
            <person name="Ryan E.M."/>
            <person name="Malmstrom R.R."/>
            <person name="Blanchard J."/>
            <person name="Woyke T."/>
        </authorList>
    </citation>
    <scope>NUCLEOTIDE SEQUENCE</scope>
    <source>
        <strain evidence="2">SAV1</strain>
    </source>
</reference>
<organism evidence="2">
    <name type="scientific">Satyrvirus sp</name>
    <dbReference type="NCBI Taxonomy" id="2487771"/>
    <lineage>
        <taxon>Viruses</taxon>
        <taxon>Varidnaviria</taxon>
        <taxon>Bamfordvirae</taxon>
        <taxon>Nucleocytoviricota</taxon>
        <taxon>Megaviricetes</taxon>
        <taxon>Imitervirales</taxon>
        <taxon>Mimiviridae</taxon>
        <taxon>Megamimivirinae</taxon>
    </lineage>
</organism>
<feature type="transmembrane region" description="Helical" evidence="1">
    <location>
        <begin position="90"/>
        <end position="109"/>
    </location>
</feature>
<protein>
    <submittedName>
        <fullName evidence="2">Putative ORFan</fullName>
    </submittedName>
</protein>
<feature type="transmembrane region" description="Helical" evidence="1">
    <location>
        <begin position="66"/>
        <end position="84"/>
    </location>
</feature>
<evidence type="ECO:0000313" key="2">
    <source>
        <dbReference type="EMBL" id="AYV85541.1"/>
    </source>
</evidence>
<keyword evidence="1" id="KW-0812">Transmembrane</keyword>
<keyword evidence="1" id="KW-1133">Transmembrane helix</keyword>
<feature type="transmembrane region" description="Helical" evidence="1">
    <location>
        <begin position="35"/>
        <end position="54"/>
    </location>
</feature>
<accession>A0A3G5AGW6</accession>